<dbReference type="InterPro" id="IPR007185">
    <property type="entry name" value="DNA_pol_a/d/e_bsu"/>
</dbReference>
<reference evidence="9 10" key="1">
    <citation type="submission" date="2023-03" db="EMBL/GenBank/DDBJ databases">
        <title>High-quality genome of Scylla paramamosain provides insights in environmental adaptation.</title>
        <authorList>
            <person name="Zhang L."/>
        </authorList>
    </citation>
    <scope>NUCLEOTIDE SEQUENCE [LARGE SCALE GENOMIC DNA]</scope>
    <source>
        <strain evidence="9">LZ_2023a</strain>
        <tissue evidence="9">Muscle</tissue>
    </source>
</reference>
<evidence type="ECO:0000259" key="7">
    <source>
        <dbReference type="Pfam" id="PF04042"/>
    </source>
</evidence>
<feature type="region of interest" description="Disordered" evidence="6">
    <location>
        <begin position="101"/>
        <end position="138"/>
    </location>
</feature>
<evidence type="ECO:0000256" key="6">
    <source>
        <dbReference type="SAM" id="MobiDB-lite"/>
    </source>
</evidence>
<dbReference type="Pfam" id="PF04042">
    <property type="entry name" value="DNA_pol_E_B"/>
    <property type="match status" value="1"/>
</dbReference>
<evidence type="ECO:0000256" key="1">
    <source>
        <dbReference type="ARBA" id="ARBA00004123"/>
    </source>
</evidence>
<feature type="region of interest" description="Disordered" evidence="6">
    <location>
        <begin position="16"/>
        <end position="51"/>
    </location>
</feature>
<dbReference type="GO" id="GO:0005658">
    <property type="term" value="C:alpha DNA polymerase:primase complex"/>
    <property type="evidence" value="ECO:0007669"/>
    <property type="project" value="TreeGrafter"/>
</dbReference>
<dbReference type="PANTHER" id="PTHR23061">
    <property type="entry name" value="DNA POLYMERASE 2 ALPHA 70 KDA SUBUNIT"/>
    <property type="match status" value="1"/>
</dbReference>
<evidence type="ECO:0000313" key="9">
    <source>
        <dbReference type="EMBL" id="KAK8381816.1"/>
    </source>
</evidence>
<feature type="domain" description="DNA polymerase alpha subunit B OB" evidence="8">
    <location>
        <begin position="247"/>
        <end position="332"/>
    </location>
</feature>
<dbReference type="Proteomes" id="UP001487740">
    <property type="component" value="Unassembled WGS sequence"/>
</dbReference>
<accession>A0AAW0T4B4</accession>
<feature type="domain" description="DNA polymerase alpha/delta/epsilon subunit B" evidence="7">
    <location>
        <begin position="355"/>
        <end position="552"/>
    </location>
</feature>
<dbReference type="Pfam" id="PF22062">
    <property type="entry name" value="OB_DPOA2"/>
    <property type="match status" value="1"/>
</dbReference>
<proteinExistence type="inferred from homology"/>
<organism evidence="9 10">
    <name type="scientific">Scylla paramamosain</name>
    <name type="common">Mud crab</name>
    <dbReference type="NCBI Taxonomy" id="85552"/>
    <lineage>
        <taxon>Eukaryota</taxon>
        <taxon>Metazoa</taxon>
        <taxon>Ecdysozoa</taxon>
        <taxon>Arthropoda</taxon>
        <taxon>Crustacea</taxon>
        <taxon>Multicrustacea</taxon>
        <taxon>Malacostraca</taxon>
        <taxon>Eumalacostraca</taxon>
        <taxon>Eucarida</taxon>
        <taxon>Decapoda</taxon>
        <taxon>Pleocyemata</taxon>
        <taxon>Brachyura</taxon>
        <taxon>Eubrachyura</taxon>
        <taxon>Portunoidea</taxon>
        <taxon>Portunidae</taxon>
        <taxon>Portuninae</taxon>
        <taxon>Scylla</taxon>
    </lineage>
</organism>
<dbReference type="PANTHER" id="PTHR23061:SF12">
    <property type="entry name" value="DNA POLYMERASE ALPHA SUBUNIT B"/>
    <property type="match status" value="1"/>
</dbReference>
<keyword evidence="5" id="KW-0539">Nucleus</keyword>
<evidence type="ECO:0000256" key="4">
    <source>
        <dbReference type="ARBA" id="ARBA00022705"/>
    </source>
</evidence>
<keyword evidence="4" id="KW-0235">DNA replication</keyword>
<comment type="similarity">
    <text evidence="2">Belongs to the DNA polymerase alpha subunit B family.</text>
</comment>
<sequence length="599" mass="64612">MGRVVRVASSRWGGGFPDWMGGSRGSRQPRGGGGVEGNPRRPVKQQSHASSPHVAIAAPCSLWPPLLPLLAGDGASAPPLGREEWRVCLCMPSLDNGCLSRPEDDDDEDILEAYGGSGSGIKAPKQTLTPKNEKPNGKVRSISAQFHSATLSPTVASPSLKYSSRTNSGTVVVQYGAPDNTTWTANPDFHPEVKLVGCFDEPPLTKAYNFMYERPGTTGEVLSDMTLSLAEEMQDIMLKKGKQGEEEEEEYSSVNTMTSEAISTVGRVCCDCSSHLNAASVLVEGCMEDNKSSVVQLDLSQVKGFSLFPGQIMGIRGSNPTGNKLLAQELVDGKLPPEPTSPITISTSTGPVQLVVASGPFTTSSNLLYEPLTDFLTAVRNNPPHVLVLLGPFLDAGHPLVVGNDLGETHDAVFNRCLRIISTTLESTPTQVILVPSSRDVCSPMVYPTPPYDVAGNFTCVSDPALVNIEGVVVALTATDVLFHLGKEEISSASQDRLVRLTRHILKQRSLYPLYPPHESMCVVMEQLENYVHLPYKPHLLVIPSDLRYFAKEVEGCVVVNPEHLAKGLIGGTYARIELHPPSNDKRMVNSINVNVLKV</sequence>
<evidence type="ECO:0000256" key="5">
    <source>
        <dbReference type="ARBA" id="ARBA00023242"/>
    </source>
</evidence>
<dbReference type="GO" id="GO:0006270">
    <property type="term" value="P:DNA replication initiation"/>
    <property type="evidence" value="ECO:0007669"/>
    <property type="project" value="TreeGrafter"/>
</dbReference>
<evidence type="ECO:0000256" key="2">
    <source>
        <dbReference type="ARBA" id="ARBA00007299"/>
    </source>
</evidence>
<dbReference type="EMBL" id="JARAKH010000039">
    <property type="protein sequence ID" value="KAK8381816.1"/>
    <property type="molecule type" value="Genomic_DNA"/>
</dbReference>
<dbReference type="InterPro" id="IPR054300">
    <property type="entry name" value="OB_DPOA2"/>
</dbReference>
<dbReference type="GO" id="GO:0003677">
    <property type="term" value="F:DNA binding"/>
    <property type="evidence" value="ECO:0007669"/>
    <property type="project" value="InterPro"/>
</dbReference>
<evidence type="ECO:0000313" key="10">
    <source>
        <dbReference type="Proteomes" id="UP001487740"/>
    </source>
</evidence>
<comment type="caution">
    <text evidence="9">The sequence shown here is derived from an EMBL/GenBank/DDBJ whole genome shotgun (WGS) entry which is preliminary data.</text>
</comment>
<comment type="subcellular location">
    <subcellularLocation>
        <location evidence="1">Nucleus</location>
    </subcellularLocation>
</comment>
<dbReference type="AlphaFoldDB" id="A0AAW0T4B4"/>
<keyword evidence="10" id="KW-1185">Reference proteome</keyword>
<gene>
    <name evidence="9" type="ORF">O3P69_015083</name>
</gene>
<evidence type="ECO:0000256" key="3">
    <source>
        <dbReference type="ARBA" id="ARBA00018596"/>
    </source>
</evidence>
<dbReference type="InterPro" id="IPR016722">
    <property type="entry name" value="DNA_pol_alpha_bsu"/>
</dbReference>
<protein>
    <recommendedName>
        <fullName evidence="3">DNA polymerase alpha subunit B</fullName>
    </recommendedName>
</protein>
<evidence type="ECO:0000259" key="8">
    <source>
        <dbReference type="Pfam" id="PF22062"/>
    </source>
</evidence>
<dbReference type="Gene3D" id="3.60.21.60">
    <property type="match status" value="2"/>
</dbReference>
<name>A0AAW0T4B4_SCYPA</name>